<dbReference type="EMBL" id="KN824301">
    <property type="protein sequence ID" value="KIM27083.1"/>
    <property type="molecule type" value="Genomic_DNA"/>
</dbReference>
<dbReference type="PANTHER" id="PTHR38926:SF5">
    <property type="entry name" value="F-BOX AND LEUCINE-RICH REPEAT PROTEIN 6"/>
    <property type="match status" value="1"/>
</dbReference>
<dbReference type="PANTHER" id="PTHR38926">
    <property type="entry name" value="F-BOX DOMAIN CONTAINING PROTEIN, EXPRESSED"/>
    <property type="match status" value="1"/>
</dbReference>
<gene>
    <name evidence="2" type="ORF">M408DRAFT_173412</name>
</gene>
<evidence type="ECO:0000313" key="3">
    <source>
        <dbReference type="Proteomes" id="UP000054097"/>
    </source>
</evidence>
<proteinExistence type="predicted"/>
<accession>A0A0C2WL99</accession>
<dbReference type="HOGENOM" id="CLU_039336_0_0_1"/>
<evidence type="ECO:0000256" key="1">
    <source>
        <dbReference type="SAM" id="Coils"/>
    </source>
</evidence>
<dbReference type="STRING" id="933852.A0A0C2WL99"/>
<dbReference type="SUPFAM" id="SSF52047">
    <property type="entry name" value="RNI-like"/>
    <property type="match status" value="1"/>
</dbReference>
<dbReference type="AlphaFoldDB" id="A0A0C2WL99"/>
<keyword evidence="1" id="KW-0175">Coiled coil</keyword>
<dbReference type="OrthoDB" id="3365698at2759"/>
<feature type="coiled-coil region" evidence="1">
    <location>
        <begin position="30"/>
        <end position="57"/>
    </location>
</feature>
<keyword evidence="3" id="KW-1185">Reference proteome</keyword>
<sequence>MWAPADRYALPSEEDMVHAKHAICDLKNEIIGAQRRVAEAQRHLDDLTKNLNDLEAWLSPVRRLSVDALGIIFVKAAEDDWISPLRVASVCRVWRHAALSTPRAWSYINFQHEWALKLLPTFLERSGRLGLHIGLAKMFKDADFAAVAQMADRVQCLSVPNLSIDIRGVQYPILERLRITNETSPRALLQLTRSLFPALRHLEFAYHLTPDLLALEAMEGLPPLQSLRLSVQEGIVFFHMARKCSETLTCLDLYINSRTQFPRKYTLTLPQLRALSFYDARTWDVYHDIVLHTPQLRTLNTNADYTSKTFTLHLDLDKTTHLRVRGEQYVPPLTSLRRLRVMQLAITTKRFLDTLKSLLQEPSLCPELEAIEFLYPARLGAQYKVAEKTVSDINSHRKCQIRFTSTVKWREELPGIVDAACGIGMPCNT</sequence>
<protein>
    <recommendedName>
        <fullName evidence="4">F-box domain-containing protein</fullName>
    </recommendedName>
</protein>
<dbReference type="Gene3D" id="3.80.10.10">
    <property type="entry name" value="Ribonuclease Inhibitor"/>
    <property type="match status" value="1"/>
</dbReference>
<evidence type="ECO:0008006" key="4">
    <source>
        <dbReference type="Google" id="ProtNLM"/>
    </source>
</evidence>
<reference evidence="3" key="2">
    <citation type="submission" date="2015-01" db="EMBL/GenBank/DDBJ databases">
        <title>Evolutionary Origins and Diversification of the Mycorrhizal Mutualists.</title>
        <authorList>
            <consortium name="DOE Joint Genome Institute"/>
            <consortium name="Mycorrhizal Genomics Consortium"/>
            <person name="Kohler A."/>
            <person name="Kuo A."/>
            <person name="Nagy L.G."/>
            <person name="Floudas D."/>
            <person name="Copeland A."/>
            <person name="Barry K.W."/>
            <person name="Cichocki N."/>
            <person name="Veneault-Fourrey C."/>
            <person name="LaButti K."/>
            <person name="Lindquist E.A."/>
            <person name="Lipzen A."/>
            <person name="Lundell T."/>
            <person name="Morin E."/>
            <person name="Murat C."/>
            <person name="Riley R."/>
            <person name="Ohm R."/>
            <person name="Sun H."/>
            <person name="Tunlid A."/>
            <person name="Henrissat B."/>
            <person name="Grigoriev I.V."/>
            <person name="Hibbett D.S."/>
            <person name="Martin F."/>
        </authorList>
    </citation>
    <scope>NUCLEOTIDE SEQUENCE [LARGE SCALE GENOMIC DNA]</scope>
    <source>
        <strain evidence="3">MAFF 305830</strain>
    </source>
</reference>
<name>A0A0C2WL99_SERVB</name>
<dbReference type="InterPro" id="IPR032675">
    <property type="entry name" value="LRR_dom_sf"/>
</dbReference>
<organism evidence="2 3">
    <name type="scientific">Serendipita vermifera MAFF 305830</name>
    <dbReference type="NCBI Taxonomy" id="933852"/>
    <lineage>
        <taxon>Eukaryota</taxon>
        <taxon>Fungi</taxon>
        <taxon>Dikarya</taxon>
        <taxon>Basidiomycota</taxon>
        <taxon>Agaricomycotina</taxon>
        <taxon>Agaricomycetes</taxon>
        <taxon>Sebacinales</taxon>
        <taxon>Serendipitaceae</taxon>
        <taxon>Serendipita</taxon>
    </lineage>
</organism>
<evidence type="ECO:0000313" key="2">
    <source>
        <dbReference type="EMBL" id="KIM27083.1"/>
    </source>
</evidence>
<dbReference type="Proteomes" id="UP000054097">
    <property type="component" value="Unassembled WGS sequence"/>
</dbReference>
<reference evidence="2 3" key="1">
    <citation type="submission" date="2014-04" db="EMBL/GenBank/DDBJ databases">
        <authorList>
            <consortium name="DOE Joint Genome Institute"/>
            <person name="Kuo A."/>
            <person name="Zuccaro A."/>
            <person name="Kohler A."/>
            <person name="Nagy L.G."/>
            <person name="Floudas D."/>
            <person name="Copeland A."/>
            <person name="Barry K.W."/>
            <person name="Cichocki N."/>
            <person name="Veneault-Fourrey C."/>
            <person name="LaButti K."/>
            <person name="Lindquist E.A."/>
            <person name="Lipzen A."/>
            <person name="Lundell T."/>
            <person name="Morin E."/>
            <person name="Murat C."/>
            <person name="Sun H."/>
            <person name="Tunlid A."/>
            <person name="Henrissat B."/>
            <person name="Grigoriev I.V."/>
            <person name="Hibbett D.S."/>
            <person name="Martin F."/>
            <person name="Nordberg H.P."/>
            <person name="Cantor M.N."/>
            <person name="Hua S.X."/>
        </authorList>
    </citation>
    <scope>NUCLEOTIDE SEQUENCE [LARGE SCALE GENOMIC DNA]</scope>
    <source>
        <strain evidence="2 3">MAFF 305830</strain>
    </source>
</reference>